<evidence type="ECO:0000313" key="8">
    <source>
        <dbReference type="Proteomes" id="UP000306808"/>
    </source>
</evidence>
<dbReference type="InterPro" id="IPR011050">
    <property type="entry name" value="Pectin_lyase_fold/virulence"/>
</dbReference>
<keyword evidence="2 4" id="KW-0378">Hydrolase</keyword>
<organism evidence="7 8">
    <name type="scientific">Sphingobacterium olei</name>
    <dbReference type="NCBI Taxonomy" id="2571155"/>
    <lineage>
        <taxon>Bacteria</taxon>
        <taxon>Pseudomonadati</taxon>
        <taxon>Bacteroidota</taxon>
        <taxon>Sphingobacteriia</taxon>
        <taxon>Sphingobacteriales</taxon>
        <taxon>Sphingobacteriaceae</taxon>
        <taxon>Sphingobacterium</taxon>
    </lineage>
</organism>
<dbReference type="SMART" id="SM00710">
    <property type="entry name" value="PbH1"/>
    <property type="match status" value="6"/>
</dbReference>
<dbReference type="InterPro" id="IPR024535">
    <property type="entry name" value="RHGA/B-epi-like_pectate_lyase"/>
</dbReference>
<name>A0A4U0NGP4_9SPHI</name>
<dbReference type="EMBL" id="SUME01000008">
    <property type="protein sequence ID" value="TJZ53351.1"/>
    <property type="molecule type" value="Genomic_DNA"/>
</dbReference>
<evidence type="ECO:0000313" key="7">
    <source>
        <dbReference type="EMBL" id="TJZ53351.1"/>
    </source>
</evidence>
<dbReference type="GO" id="GO:0005975">
    <property type="term" value="P:carbohydrate metabolic process"/>
    <property type="evidence" value="ECO:0007669"/>
    <property type="project" value="InterPro"/>
</dbReference>
<dbReference type="PROSITE" id="PS00502">
    <property type="entry name" value="POLYGALACTURONASE"/>
    <property type="match status" value="1"/>
</dbReference>
<evidence type="ECO:0000256" key="1">
    <source>
        <dbReference type="ARBA" id="ARBA00008834"/>
    </source>
</evidence>
<comment type="similarity">
    <text evidence="1 4">Belongs to the glycosyl hydrolase 28 family.</text>
</comment>
<dbReference type="Pfam" id="PF00295">
    <property type="entry name" value="Glyco_hydro_28"/>
    <property type="match status" value="1"/>
</dbReference>
<dbReference type="Proteomes" id="UP000306808">
    <property type="component" value="Unassembled WGS sequence"/>
</dbReference>
<keyword evidence="5" id="KW-0732">Signal</keyword>
<feature type="domain" description="Rhamnogalacturonase A/B/Epimerase-like pectate lyase" evidence="6">
    <location>
        <begin position="57"/>
        <end position="162"/>
    </location>
</feature>
<comment type="caution">
    <text evidence="7">The sequence shown here is derived from an EMBL/GenBank/DDBJ whole genome shotgun (WGS) entry which is preliminary data.</text>
</comment>
<evidence type="ECO:0000256" key="4">
    <source>
        <dbReference type="RuleBase" id="RU361169"/>
    </source>
</evidence>
<evidence type="ECO:0000256" key="3">
    <source>
        <dbReference type="ARBA" id="ARBA00023295"/>
    </source>
</evidence>
<dbReference type="InterPro" id="IPR051801">
    <property type="entry name" value="GH28_Enzymes"/>
</dbReference>
<dbReference type="Pfam" id="PF12708">
    <property type="entry name" value="Pect-lyase_RHGA_epim"/>
    <property type="match status" value="1"/>
</dbReference>
<dbReference type="PANTHER" id="PTHR31339">
    <property type="entry name" value="PECTIN LYASE-RELATED"/>
    <property type="match status" value="1"/>
</dbReference>
<protein>
    <submittedName>
        <fullName evidence="7">Glycoside hydrolase family 28 protein</fullName>
    </submittedName>
</protein>
<sequence>MIFFNFKKTVLTGIATLVVLCLSDDLYAQSVTPQAASSFSWTNLPQVAQPQFKKDTIDIRTFGASPDGHTLNTKNINDAISACNGRGGGVVLIPAGYWLSGPIELKSNVNLHLADNAFVQFTADFSQYEIIEGNYEGKPSARNQSPISGRDLENIAITGKGTIDGNGDAWRMVGRNALTEGEWREKIASGGLVSDDGKTWFPSEKTKLAHEEKRSVLLADGGKLSDFEDIKDYLRPNLVVLTNCKKVLLEGITFQNSPAWNLHPLMCQDLTLRNVLVKNPDYAQNGDGVDIESCARVLIENCVFDVGDDAICIKSGKDEEGRKRNIPTEQVIIRRSKVYLGHGGFVVGSEMSGGARDIFVEDCTFMGTDKGIRFKTTRGRGGIVENIHIRNINMSNIVQEAIFFDMYYWTKPPQANEVQVVPEVTVETPQIRNVFIDRVTCNGAAIGVFMRGLPEMPIQNIRMSNLFLTADRGVEIKDAQHVSIDNATFHTDKSNRLIYVENAKGLFFDQLDYDPDVSQVLEVNGAESNNLRFKNAKFDIKQIKLDHGARSSAVQID</sequence>
<dbReference type="PANTHER" id="PTHR31339:SF9">
    <property type="entry name" value="PLASMIN AND FIBRONECTIN-BINDING PROTEIN A"/>
    <property type="match status" value="1"/>
</dbReference>
<dbReference type="InterPro" id="IPR006626">
    <property type="entry name" value="PbH1"/>
</dbReference>
<dbReference type="InterPro" id="IPR000743">
    <property type="entry name" value="Glyco_hydro_28"/>
</dbReference>
<dbReference type="Gene3D" id="2.160.20.10">
    <property type="entry name" value="Single-stranded right-handed beta-helix, Pectin lyase-like"/>
    <property type="match status" value="1"/>
</dbReference>
<dbReference type="AlphaFoldDB" id="A0A4U0NGP4"/>
<accession>A0A4U0NGP4</accession>
<feature type="signal peptide" evidence="5">
    <location>
        <begin position="1"/>
        <end position="28"/>
    </location>
</feature>
<dbReference type="InterPro" id="IPR012334">
    <property type="entry name" value="Pectin_lyas_fold"/>
</dbReference>
<keyword evidence="8" id="KW-1185">Reference proteome</keyword>
<evidence type="ECO:0000256" key="2">
    <source>
        <dbReference type="ARBA" id="ARBA00022801"/>
    </source>
</evidence>
<dbReference type="GO" id="GO:0004650">
    <property type="term" value="F:polygalacturonase activity"/>
    <property type="evidence" value="ECO:0007669"/>
    <property type="project" value="InterPro"/>
</dbReference>
<gene>
    <name evidence="7" type="ORF">FAZ15_18575</name>
</gene>
<keyword evidence="3 4" id="KW-0326">Glycosidase</keyword>
<feature type="chain" id="PRO_5020447946" evidence="5">
    <location>
        <begin position="29"/>
        <end position="557"/>
    </location>
</feature>
<reference evidence="7 8" key="1">
    <citation type="submission" date="2019-04" db="EMBL/GenBank/DDBJ databases">
        <title>Sphingobacterium olei sp. nov., isolated from oil-contaminated soil.</title>
        <authorList>
            <person name="Liu B."/>
        </authorList>
    </citation>
    <scope>NUCLEOTIDE SEQUENCE [LARGE SCALE GENOMIC DNA]</scope>
    <source>
        <strain evidence="7 8">HAL-9</strain>
    </source>
</reference>
<dbReference type="OrthoDB" id="9795222at2"/>
<dbReference type="SUPFAM" id="SSF51126">
    <property type="entry name" value="Pectin lyase-like"/>
    <property type="match status" value="1"/>
</dbReference>
<evidence type="ECO:0000259" key="6">
    <source>
        <dbReference type="Pfam" id="PF12708"/>
    </source>
</evidence>
<proteinExistence type="inferred from homology"/>
<dbReference type="RefSeq" id="WP_136902806.1">
    <property type="nucleotide sequence ID" value="NZ_SUME01000008.1"/>
</dbReference>
<evidence type="ECO:0000256" key="5">
    <source>
        <dbReference type="SAM" id="SignalP"/>
    </source>
</evidence>